<dbReference type="PANTHER" id="PTHR11467">
    <property type="entry name" value="HISTONE H1"/>
    <property type="match status" value="1"/>
</dbReference>
<dbReference type="GO" id="GO:0005634">
    <property type="term" value="C:nucleus"/>
    <property type="evidence" value="ECO:0007669"/>
    <property type="project" value="UniProtKB-SubCell"/>
</dbReference>
<feature type="compositionally biased region" description="Basic and acidic residues" evidence="7">
    <location>
        <begin position="145"/>
        <end position="161"/>
    </location>
</feature>
<evidence type="ECO:0000256" key="3">
    <source>
        <dbReference type="ARBA" id="ARBA00022454"/>
    </source>
</evidence>
<sequence>MSDAPAPVVKTPAKSPKKKAAAKPKKVATHPKYSEMVGKAISALKERGGSSRQAILKYILANFSVGSDAKTVNTHLKLALKSGVKSNSLKQSKGTGASGSFKIGEVAKPAKKPAKKVVKPKAAKPKKAKTPTKKTAAKKPAAKKPAGEKKAAKPKAKETSCKRNLLQNLLPNLQRKPQNLPRRQRLQLNQRRQRHQRRSK</sequence>
<evidence type="ECO:0000256" key="7">
    <source>
        <dbReference type="SAM" id="MobiDB-lite"/>
    </source>
</evidence>
<dbReference type="Proteomes" id="UP000596742">
    <property type="component" value="Unassembled WGS sequence"/>
</dbReference>
<feature type="region of interest" description="Disordered" evidence="7">
    <location>
        <begin position="82"/>
        <end position="200"/>
    </location>
</feature>
<dbReference type="Pfam" id="PF00538">
    <property type="entry name" value="Linker_histone"/>
    <property type="match status" value="1"/>
</dbReference>
<evidence type="ECO:0000313" key="10">
    <source>
        <dbReference type="Proteomes" id="UP000596742"/>
    </source>
</evidence>
<dbReference type="PRINTS" id="PR00624">
    <property type="entry name" value="HISTONEH5"/>
</dbReference>
<evidence type="ECO:0000256" key="5">
    <source>
        <dbReference type="ARBA" id="ARBA00023242"/>
    </source>
</evidence>
<dbReference type="InterPro" id="IPR005819">
    <property type="entry name" value="H1/H5"/>
</dbReference>
<dbReference type="PROSITE" id="PS51504">
    <property type="entry name" value="H15"/>
    <property type="match status" value="1"/>
</dbReference>
<dbReference type="SUPFAM" id="SSF46785">
    <property type="entry name" value="Winged helix' DNA-binding domain"/>
    <property type="match status" value="1"/>
</dbReference>
<dbReference type="GO" id="GO:0031492">
    <property type="term" value="F:nucleosomal DNA binding"/>
    <property type="evidence" value="ECO:0007669"/>
    <property type="project" value="TreeGrafter"/>
</dbReference>
<dbReference type="GO" id="GO:0000786">
    <property type="term" value="C:nucleosome"/>
    <property type="evidence" value="ECO:0007669"/>
    <property type="project" value="InterPro"/>
</dbReference>
<evidence type="ECO:0000256" key="4">
    <source>
        <dbReference type="ARBA" id="ARBA00023125"/>
    </source>
</evidence>
<keyword evidence="10" id="KW-1185">Reference proteome</keyword>
<organism evidence="9 10">
    <name type="scientific">Mytilus galloprovincialis</name>
    <name type="common">Mediterranean mussel</name>
    <dbReference type="NCBI Taxonomy" id="29158"/>
    <lineage>
        <taxon>Eukaryota</taxon>
        <taxon>Metazoa</taxon>
        <taxon>Spiralia</taxon>
        <taxon>Lophotrochozoa</taxon>
        <taxon>Mollusca</taxon>
        <taxon>Bivalvia</taxon>
        <taxon>Autobranchia</taxon>
        <taxon>Pteriomorphia</taxon>
        <taxon>Mytilida</taxon>
        <taxon>Mytiloidea</taxon>
        <taxon>Mytilidae</taxon>
        <taxon>Mytilinae</taxon>
        <taxon>Mytilus</taxon>
    </lineage>
</organism>
<dbReference type="EMBL" id="UYJE01004466">
    <property type="protein sequence ID" value="VDI28219.1"/>
    <property type="molecule type" value="Genomic_DNA"/>
</dbReference>
<evidence type="ECO:0000256" key="1">
    <source>
        <dbReference type="ARBA" id="ARBA00004123"/>
    </source>
</evidence>
<comment type="similarity">
    <text evidence="6">Belongs to the histone H1/H5 family.</text>
</comment>
<keyword evidence="5 6" id="KW-0539">Nucleus</keyword>
<evidence type="ECO:0000256" key="6">
    <source>
        <dbReference type="RuleBase" id="RU003894"/>
    </source>
</evidence>
<dbReference type="Gene3D" id="1.10.10.10">
    <property type="entry name" value="Winged helix-like DNA-binding domain superfamily/Winged helix DNA-binding domain"/>
    <property type="match status" value="1"/>
</dbReference>
<dbReference type="InterPro" id="IPR005818">
    <property type="entry name" value="Histone_H1/H5_H15"/>
</dbReference>
<protein>
    <submittedName>
        <fullName evidence="9">Histone H1/5</fullName>
    </submittedName>
</protein>
<evidence type="ECO:0000313" key="9">
    <source>
        <dbReference type="EMBL" id="VDI28219.1"/>
    </source>
</evidence>
<keyword evidence="4 6" id="KW-0238">DNA-binding</keyword>
<dbReference type="GO" id="GO:0030261">
    <property type="term" value="P:chromosome condensation"/>
    <property type="evidence" value="ECO:0007669"/>
    <property type="project" value="TreeGrafter"/>
</dbReference>
<dbReference type="OrthoDB" id="1110759at2759"/>
<dbReference type="InterPro" id="IPR036388">
    <property type="entry name" value="WH-like_DNA-bd_sf"/>
</dbReference>
<comment type="caution">
    <text evidence="9">The sequence shown here is derived from an EMBL/GenBank/DDBJ whole genome shotgun (WGS) entry which is preliminary data.</text>
</comment>
<dbReference type="GO" id="GO:0045910">
    <property type="term" value="P:negative regulation of DNA recombination"/>
    <property type="evidence" value="ECO:0007669"/>
    <property type="project" value="TreeGrafter"/>
</dbReference>
<name>A0A8B6E1B8_MYTGA</name>
<dbReference type="InterPro" id="IPR036390">
    <property type="entry name" value="WH_DNA-bd_sf"/>
</dbReference>
<keyword evidence="3 6" id="KW-0158">Chromosome</keyword>
<accession>A0A8B6E1B8</accession>
<feature type="compositionally biased region" description="Basic residues" evidence="7">
    <location>
        <begin position="15"/>
        <end position="29"/>
    </location>
</feature>
<gene>
    <name evidence="9" type="ORF">MGAL_10B069456</name>
</gene>
<reference evidence="9" key="1">
    <citation type="submission" date="2018-11" db="EMBL/GenBank/DDBJ databases">
        <authorList>
            <person name="Alioto T."/>
            <person name="Alioto T."/>
        </authorList>
    </citation>
    <scope>NUCLEOTIDE SEQUENCE</scope>
</reference>
<evidence type="ECO:0000259" key="8">
    <source>
        <dbReference type="PROSITE" id="PS51504"/>
    </source>
</evidence>
<dbReference type="AlphaFoldDB" id="A0A8B6E1B8"/>
<feature type="region of interest" description="Disordered" evidence="7">
    <location>
        <begin position="1"/>
        <end position="31"/>
    </location>
</feature>
<dbReference type="SMART" id="SM00526">
    <property type="entry name" value="H15"/>
    <property type="match status" value="1"/>
</dbReference>
<feature type="compositionally biased region" description="Polar residues" evidence="7">
    <location>
        <begin position="84"/>
        <end position="95"/>
    </location>
</feature>
<feature type="compositionally biased region" description="Basic residues" evidence="7">
    <location>
        <begin position="109"/>
        <end position="142"/>
    </location>
</feature>
<feature type="compositionally biased region" description="Low complexity" evidence="7">
    <location>
        <begin position="162"/>
        <end position="190"/>
    </location>
</feature>
<proteinExistence type="inferred from homology"/>
<feature type="compositionally biased region" description="Low complexity" evidence="7">
    <location>
        <begin position="1"/>
        <end position="14"/>
    </location>
</feature>
<dbReference type="GO" id="GO:0030527">
    <property type="term" value="F:structural constituent of chromatin"/>
    <property type="evidence" value="ECO:0007669"/>
    <property type="project" value="InterPro"/>
</dbReference>
<comment type="subcellular location">
    <subcellularLocation>
        <location evidence="2">Chromosome</location>
    </subcellularLocation>
    <subcellularLocation>
        <location evidence="1 6">Nucleus</location>
    </subcellularLocation>
</comment>
<dbReference type="FunFam" id="1.10.10.10:FF:000140">
    <property type="entry name" value="Histone H1.0"/>
    <property type="match status" value="1"/>
</dbReference>
<evidence type="ECO:0000256" key="2">
    <source>
        <dbReference type="ARBA" id="ARBA00004286"/>
    </source>
</evidence>
<dbReference type="GO" id="GO:0003690">
    <property type="term" value="F:double-stranded DNA binding"/>
    <property type="evidence" value="ECO:0007669"/>
    <property type="project" value="TreeGrafter"/>
</dbReference>
<feature type="compositionally biased region" description="Basic residues" evidence="7">
    <location>
        <begin position="191"/>
        <end position="200"/>
    </location>
</feature>
<dbReference type="CDD" id="cd00073">
    <property type="entry name" value="H15"/>
    <property type="match status" value="1"/>
</dbReference>
<dbReference type="PANTHER" id="PTHR11467:SF36">
    <property type="entry name" value="HISTONE 24-RELATED"/>
    <property type="match status" value="1"/>
</dbReference>
<dbReference type="GO" id="GO:0006334">
    <property type="term" value="P:nucleosome assembly"/>
    <property type="evidence" value="ECO:0007669"/>
    <property type="project" value="InterPro"/>
</dbReference>
<feature type="domain" description="H15" evidence="8">
    <location>
        <begin position="29"/>
        <end position="105"/>
    </location>
</feature>